<evidence type="ECO:0000313" key="2">
    <source>
        <dbReference type="Proteomes" id="UP000644140"/>
    </source>
</evidence>
<dbReference type="RefSeq" id="WP_121774744.1">
    <property type="nucleotide sequence ID" value="NZ_BKNL01000012.1"/>
</dbReference>
<proteinExistence type="predicted"/>
<accession>A0A8I1DHA1</accession>
<organism evidence="1 2">
    <name type="scientific">Acinetobacter bereziniae</name>
    <name type="common">Acinetobacter genomosp. 10</name>
    <dbReference type="NCBI Taxonomy" id="106648"/>
    <lineage>
        <taxon>Bacteria</taxon>
        <taxon>Pseudomonadati</taxon>
        <taxon>Pseudomonadota</taxon>
        <taxon>Gammaproteobacteria</taxon>
        <taxon>Moraxellales</taxon>
        <taxon>Moraxellaceae</taxon>
        <taxon>Acinetobacter</taxon>
    </lineage>
</organism>
<reference evidence="1" key="1">
    <citation type="submission" date="2022-02" db="EMBL/GenBank/DDBJ databases">
        <title>Characterization of Tn125 harboring carbapenem-resistant Acinetobacter bereziniae clinical isolates.</title>
        <authorList>
            <person name="Wong N.-K."/>
            <person name="Pan Q."/>
        </authorList>
    </citation>
    <scope>NUCLEOTIDE SEQUENCE</scope>
    <source>
        <strain evidence="1">GD03393</strain>
    </source>
</reference>
<gene>
    <name evidence="1" type="ORF">I9054_006795</name>
</gene>
<dbReference type="AlphaFoldDB" id="A0A8I1DHA1"/>
<evidence type="ECO:0000313" key="1">
    <source>
        <dbReference type="EMBL" id="UUN99153.1"/>
    </source>
</evidence>
<dbReference type="Proteomes" id="UP000644140">
    <property type="component" value="Chromosome"/>
</dbReference>
<name>A0A8I1DHA1_ACIBZ</name>
<dbReference type="EMBL" id="CP092085">
    <property type="protein sequence ID" value="UUN99153.1"/>
    <property type="molecule type" value="Genomic_DNA"/>
</dbReference>
<sequence length="144" mass="17254">MQNLIIKTKTAQLLTSSQRKNFEVLRKPLIQYAIRYQRNYPFDILEEVADYLEYFIQNPLFSIDQIENRIKDHIEMGQNEYSFSLNEISNAFSILIQTKYLTLNHVLSALNHILIAYSFNFENQLFLKQEDNFLLSILEKYKIY</sequence>
<protein>
    <submittedName>
        <fullName evidence="1">Uncharacterized protein</fullName>
    </submittedName>
</protein>